<reference evidence="2 3" key="1">
    <citation type="journal article" date="2006" name="Science">
        <title>The genome of black cottonwood, Populus trichocarpa (Torr. &amp; Gray).</title>
        <authorList>
            <person name="Tuskan G.A."/>
            <person name="Difazio S."/>
            <person name="Jansson S."/>
            <person name="Bohlmann J."/>
            <person name="Grigoriev I."/>
            <person name="Hellsten U."/>
            <person name="Putnam N."/>
            <person name="Ralph S."/>
            <person name="Rombauts S."/>
            <person name="Salamov A."/>
            <person name="Schein J."/>
            <person name="Sterck L."/>
            <person name="Aerts A."/>
            <person name="Bhalerao R.R."/>
            <person name="Bhalerao R.P."/>
            <person name="Blaudez D."/>
            <person name="Boerjan W."/>
            <person name="Brun A."/>
            <person name="Brunner A."/>
            <person name="Busov V."/>
            <person name="Campbell M."/>
            <person name="Carlson J."/>
            <person name="Chalot M."/>
            <person name="Chapman J."/>
            <person name="Chen G.L."/>
            <person name="Cooper D."/>
            <person name="Coutinho P.M."/>
            <person name="Couturier J."/>
            <person name="Covert S."/>
            <person name="Cronk Q."/>
            <person name="Cunningham R."/>
            <person name="Davis J."/>
            <person name="Degroeve S."/>
            <person name="Dejardin A."/>
            <person name="Depamphilis C."/>
            <person name="Detter J."/>
            <person name="Dirks B."/>
            <person name="Dubchak I."/>
            <person name="Duplessis S."/>
            <person name="Ehlting J."/>
            <person name="Ellis B."/>
            <person name="Gendler K."/>
            <person name="Goodstein D."/>
            <person name="Gribskov M."/>
            <person name="Grimwood J."/>
            <person name="Groover A."/>
            <person name="Gunter L."/>
            <person name="Hamberger B."/>
            <person name="Heinze B."/>
            <person name="Helariutta Y."/>
            <person name="Henrissat B."/>
            <person name="Holligan D."/>
            <person name="Holt R."/>
            <person name="Huang W."/>
            <person name="Islam-Faridi N."/>
            <person name="Jones S."/>
            <person name="Jones-Rhoades M."/>
            <person name="Jorgensen R."/>
            <person name="Joshi C."/>
            <person name="Kangasjarvi J."/>
            <person name="Karlsson J."/>
            <person name="Kelleher C."/>
            <person name="Kirkpatrick R."/>
            <person name="Kirst M."/>
            <person name="Kohler A."/>
            <person name="Kalluri U."/>
            <person name="Larimer F."/>
            <person name="Leebens-Mack J."/>
            <person name="Leple J.C."/>
            <person name="Locascio P."/>
            <person name="Lou Y."/>
            <person name="Lucas S."/>
            <person name="Martin F."/>
            <person name="Montanini B."/>
            <person name="Napoli C."/>
            <person name="Nelson D.R."/>
            <person name="Nelson C."/>
            <person name="Nieminen K."/>
            <person name="Nilsson O."/>
            <person name="Pereda V."/>
            <person name="Peter G."/>
            <person name="Philippe R."/>
            <person name="Pilate G."/>
            <person name="Poliakov A."/>
            <person name="Razumovskaya J."/>
            <person name="Richardson P."/>
            <person name="Rinaldi C."/>
            <person name="Ritland K."/>
            <person name="Rouze P."/>
            <person name="Ryaboy D."/>
            <person name="Schmutz J."/>
            <person name="Schrader J."/>
            <person name="Segerman B."/>
            <person name="Shin H."/>
            <person name="Siddiqui A."/>
            <person name="Sterky F."/>
            <person name="Terry A."/>
            <person name="Tsai C.J."/>
            <person name="Uberbacher E."/>
            <person name="Unneberg P."/>
            <person name="Vahala J."/>
            <person name="Wall K."/>
            <person name="Wessler S."/>
            <person name="Yang G."/>
            <person name="Yin T."/>
            <person name="Douglas C."/>
            <person name="Marra M."/>
            <person name="Sandberg G."/>
            <person name="Van de Peer Y."/>
            <person name="Rokhsar D."/>
        </authorList>
    </citation>
    <scope>NUCLEOTIDE SEQUENCE [LARGE SCALE GENOMIC DNA]</scope>
    <source>
        <strain evidence="3">cv. Nisqually</strain>
    </source>
</reference>
<accession>A0A2K1XF06</accession>
<protein>
    <submittedName>
        <fullName evidence="2">Uncharacterized protein</fullName>
    </submittedName>
</protein>
<evidence type="ECO:0000313" key="3">
    <source>
        <dbReference type="Proteomes" id="UP000006729"/>
    </source>
</evidence>
<dbReference type="AlphaFoldDB" id="A0A2K1XF06"/>
<dbReference type="Gene3D" id="2.40.160.200">
    <property type="entry name" value="LURP1-related"/>
    <property type="match status" value="1"/>
</dbReference>
<dbReference type="Pfam" id="PF04525">
    <property type="entry name" value="LOR"/>
    <property type="match status" value="1"/>
</dbReference>
<evidence type="ECO:0000313" key="2">
    <source>
        <dbReference type="EMBL" id="PNS99353.2"/>
    </source>
</evidence>
<dbReference type="EMBL" id="CM009305">
    <property type="protein sequence ID" value="PNS99353.2"/>
    <property type="molecule type" value="Genomic_DNA"/>
</dbReference>
<keyword evidence="3" id="KW-1185">Reference proteome</keyword>
<evidence type="ECO:0000256" key="1">
    <source>
        <dbReference type="ARBA" id="ARBA00005437"/>
    </source>
</evidence>
<gene>
    <name evidence="2" type="ORF">POPTR_016G130400</name>
</gene>
<dbReference type="InterPro" id="IPR038595">
    <property type="entry name" value="LOR_sf"/>
</dbReference>
<dbReference type="PANTHER" id="PTHR31087">
    <property type="match status" value="1"/>
</dbReference>
<proteinExistence type="inferred from homology"/>
<comment type="similarity">
    <text evidence="1">Belongs to the LOR family.</text>
</comment>
<name>A0A2K1XF06_POPTR</name>
<dbReference type="Proteomes" id="UP000006729">
    <property type="component" value="Chromosome 16"/>
</dbReference>
<dbReference type="InterPro" id="IPR025659">
    <property type="entry name" value="Tubby-like_C"/>
</dbReference>
<organism evidence="2 3">
    <name type="scientific">Populus trichocarpa</name>
    <name type="common">Western balsam poplar</name>
    <name type="synonym">Populus balsamifera subsp. trichocarpa</name>
    <dbReference type="NCBI Taxonomy" id="3694"/>
    <lineage>
        <taxon>Eukaryota</taxon>
        <taxon>Viridiplantae</taxon>
        <taxon>Streptophyta</taxon>
        <taxon>Embryophyta</taxon>
        <taxon>Tracheophyta</taxon>
        <taxon>Spermatophyta</taxon>
        <taxon>Magnoliopsida</taxon>
        <taxon>eudicotyledons</taxon>
        <taxon>Gunneridae</taxon>
        <taxon>Pentapetalae</taxon>
        <taxon>rosids</taxon>
        <taxon>fabids</taxon>
        <taxon>Malpighiales</taxon>
        <taxon>Salicaceae</taxon>
        <taxon>Saliceae</taxon>
        <taxon>Populus</taxon>
    </lineage>
</organism>
<dbReference type="STRING" id="3694.A0A2K1XF06"/>
<dbReference type="SUPFAM" id="SSF54518">
    <property type="entry name" value="Tubby C-terminal domain-like"/>
    <property type="match status" value="1"/>
</dbReference>
<dbReference type="InterPro" id="IPR007612">
    <property type="entry name" value="LOR"/>
</dbReference>
<dbReference type="InParanoid" id="A0A2K1XF06"/>
<dbReference type="PANTHER" id="PTHR31087:SF58">
    <property type="entry name" value="OS07G0230700 PROTEIN"/>
    <property type="match status" value="1"/>
</dbReference>
<sequence>MIMATGQHPEPAPGEMAANATLESPVMVIGQEFVTQHPVDLEMMQKTLSLGMNDCKVTDEDGNLIFQVKSKIATVRDIRYLQDAYGNILVSLKHKLMTAHGRWEVFRGESIEQKDLLFSVKQSSLFQLVSSKLHVFLPSNTTESVPDFRIEGAFIDSSCTIYLGNSNTIVAQMHQQHNLKSTIRWKDDFQVTVCPNVDYAFIIVLVVILDATEDNDDKI</sequence>